<sequence>MSHLCFAMSHSCRTPNVEGIEGGLFKINQLSFYTSNSIKGDRLNGVVALKQSMKLFQGYIRGKKPQSSESELWLMPFLIRYWRANSDPLGFSKYELGKSDWGWSWKERWIAARPWESRVPSKLISPKKVQHGQANKVVENINSPFKSKSPKKGQQGRANKVDKNINSPSEFKSHLKVQHRQASKVGKNINSLTQKSSVSVKPPMPNGRGTTKGRRLSFPAAEKPSPGQSTKAEETNTKERTTKGRRLSFPAAEKPSPGGNAIAGKQTLRK</sequence>
<evidence type="ECO:0000313" key="2">
    <source>
        <dbReference type="Proteomes" id="UP001163603"/>
    </source>
</evidence>
<organism evidence="1 2">
    <name type="scientific">Pistacia integerrima</name>
    <dbReference type="NCBI Taxonomy" id="434235"/>
    <lineage>
        <taxon>Eukaryota</taxon>
        <taxon>Viridiplantae</taxon>
        <taxon>Streptophyta</taxon>
        <taxon>Embryophyta</taxon>
        <taxon>Tracheophyta</taxon>
        <taxon>Spermatophyta</taxon>
        <taxon>Magnoliopsida</taxon>
        <taxon>eudicotyledons</taxon>
        <taxon>Gunneridae</taxon>
        <taxon>Pentapetalae</taxon>
        <taxon>rosids</taxon>
        <taxon>malvids</taxon>
        <taxon>Sapindales</taxon>
        <taxon>Anacardiaceae</taxon>
        <taxon>Pistacia</taxon>
    </lineage>
</organism>
<protein>
    <submittedName>
        <fullName evidence="1">Uncharacterized protein</fullName>
    </submittedName>
</protein>
<name>A0ACC0XH76_9ROSI</name>
<dbReference type="Proteomes" id="UP001163603">
    <property type="component" value="Chromosome 12"/>
</dbReference>
<keyword evidence="2" id="KW-1185">Reference proteome</keyword>
<comment type="caution">
    <text evidence="1">The sequence shown here is derived from an EMBL/GenBank/DDBJ whole genome shotgun (WGS) entry which is preliminary data.</text>
</comment>
<evidence type="ECO:0000313" key="1">
    <source>
        <dbReference type="EMBL" id="KAJ0017412.1"/>
    </source>
</evidence>
<dbReference type="EMBL" id="CM047747">
    <property type="protein sequence ID" value="KAJ0017412.1"/>
    <property type="molecule type" value="Genomic_DNA"/>
</dbReference>
<accession>A0ACC0XH76</accession>
<proteinExistence type="predicted"/>
<reference evidence="2" key="1">
    <citation type="journal article" date="2023" name="G3 (Bethesda)">
        <title>Genome assembly and association tests identify interacting loci associated with vigor, precocity, and sex in interspecific pistachio rootstocks.</title>
        <authorList>
            <person name="Palmer W."/>
            <person name="Jacygrad E."/>
            <person name="Sagayaradj S."/>
            <person name="Cavanaugh K."/>
            <person name="Han R."/>
            <person name="Bertier L."/>
            <person name="Beede B."/>
            <person name="Kafkas S."/>
            <person name="Golino D."/>
            <person name="Preece J."/>
            <person name="Michelmore R."/>
        </authorList>
    </citation>
    <scope>NUCLEOTIDE SEQUENCE [LARGE SCALE GENOMIC DNA]</scope>
</reference>
<gene>
    <name evidence="1" type="ORF">Pint_10462</name>
</gene>